<protein>
    <recommendedName>
        <fullName evidence="5">Transmembrane protein</fullName>
    </recommendedName>
</protein>
<reference evidence="4" key="1">
    <citation type="journal article" date="2014" name="Genome Announc.">
        <title>Draft genome sequence of the formaldehyde-resistant fungus Byssochlamys spectabilis No. 5 (anamorph Paecilomyces variotii No. 5) (NBRC109023).</title>
        <authorList>
            <person name="Oka T."/>
            <person name="Ekino K."/>
            <person name="Fukuda K."/>
            <person name="Nomura Y."/>
        </authorList>
    </citation>
    <scope>NUCLEOTIDE SEQUENCE [LARGE SCALE GENOMIC DNA]</scope>
    <source>
        <strain evidence="4">No. 5 / NBRC 109023</strain>
    </source>
</reference>
<name>V5G9Z0_BYSSN</name>
<proteinExistence type="predicted"/>
<dbReference type="InParanoid" id="V5G9Z0"/>
<sequence>MAISTGGILTFGRKGPARTRNIALLSVATIATASLAMFRYGIFRSRRIAASPSEHTAMHGEEDHSLQTDQGTVRAARGPKRLFNFVKD</sequence>
<evidence type="ECO:0000256" key="1">
    <source>
        <dbReference type="SAM" id="MobiDB-lite"/>
    </source>
</evidence>
<dbReference type="AlphaFoldDB" id="V5G9Z0"/>
<organism evidence="3 4">
    <name type="scientific">Byssochlamys spectabilis (strain No. 5 / NBRC 109023)</name>
    <name type="common">Paecilomyces variotii</name>
    <dbReference type="NCBI Taxonomy" id="1356009"/>
    <lineage>
        <taxon>Eukaryota</taxon>
        <taxon>Fungi</taxon>
        <taxon>Dikarya</taxon>
        <taxon>Ascomycota</taxon>
        <taxon>Pezizomycotina</taxon>
        <taxon>Eurotiomycetes</taxon>
        <taxon>Eurotiomycetidae</taxon>
        <taxon>Eurotiales</taxon>
        <taxon>Thermoascaceae</taxon>
        <taxon>Paecilomyces</taxon>
    </lineage>
</organism>
<dbReference type="HOGENOM" id="CLU_2468826_0_0_1"/>
<keyword evidence="2" id="KW-0472">Membrane</keyword>
<evidence type="ECO:0000256" key="2">
    <source>
        <dbReference type="SAM" id="Phobius"/>
    </source>
</evidence>
<comment type="caution">
    <text evidence="3">The sequence shown here is derived from an EMBL/GenBank/DDBJ whole genome shotgun (WGS) entry which is preliminary data.</text>
</comment>
<keyword evidence="2" id="KW-1133">Transmembrane helix</keyword>
<dbReference type="OrthoDB" id="10320666at2759"/>
<feature type="transmembrane region" description="Helical" evidence="2">
    <location>
        <begin position="22"/>
        <end position="42"/>
    </location>
</feature>
<accession>V5G9Z0</accession>
<evidence type="ECO:0000313" key="4">
    <source>
        <dbReference type="Proteomes" id="UP000018001"/>
    </source>
</evidence>
<keyword evidence="2" id="KW-0812">Transmembrane</keyword>
<feature type="compositionally biased region" description="Basic and acidic residues" evidence="1">
    <location>
        <begin position="56"/>
        <end position="66"/>
    </location>
</feature>
<keyword evidence="4" id="KW-1185">Reference proteome</keyword>
<dbReference type="Proteomes" id="UP000018001">
    <property type="component" value="Unassembled WGS sequence"/>
</dbReference>
<evidence type="ECO:0000313" key="3">
    <source>
        <dbReference type="EMBL" id="GAD97732.1"/>
    </source>
</evidence>
<gene>
    <name evidence="3" type="ORF">PVAR5_6412</name>
</gene>
<feature type="region of interest" description="Disordered" evidence="1">
    <location>
        <begin position="53"/>
        <end position="78"/>
    </location>
</feature>
<dbReference type="EMBL" id="BAUL01000212">
    <property type="protein sequence ID" value="GAD97732.1"/>
    <property type="molecule type" value="Genomic_DNA"/>
</dbReference>
<evidence type="ECO:0008006" key="5">
    <source>
        <dbReference type="Google" id="ProtNLM"/>
    </source>
</evidence>